<dbReference type="GeneID" id="1444506"/>
<dbReference type="InterPro" id="IPR044153">
    <property type="entry name" value="PIN_Pae0151-like"/>
</dbReference>
<proteinExistence type="predicted"/>
<dbReference type="PANTHER" id="PTHR35901:SF1">
    <property type="entry name" value="EXONUCLEASE VAPC9"/>
    <property type="match status" value="1"/>
</dbReference>
<dbReference type="eggNOG" id="arCOG00730">
    <property type="taxonomic scope" value="Archaea"/>
</dbReference>
<dbReference type="InterPro" id="IPR029060">
    <property type="entry name" value="PIN-like_dom_sf"/>
</dbReference>
<dbReference type="RefSeq" id="WP_010865633.1">
    <property type="nucleotide sequence ID" value="NC_000854.2"/>
</dbReference>
<organism evidence="3 4">
    <name type="scientific">Aeropyrum pernix (strain ATCC 700893 / DSM 11879 / JCM 9820 / NBRC 100138 / K1)</name>
    <dbReference type="NCBI Taxonomy" id="272557"/>
    <lineage>
        <taxon>Archaea</taxon>
        <taxon>Thermoproteota</taxon>
        <taxon>Thermoprotei</taxon>
        <taxon>Desulfurococcales</taxon>
        <taxon>Desulfurococcaceae</taxon>
        <taxon>Aeropyrum</taxon>
    </lineage>
</organism>
<dbReference type="PIR" id="D72717">
    <property type="entry name" value="D72717"/>
</dbReference>
<accession>Q9YFG4</accession>
<dbReference type="Gene3D" id="3.40.50.1010">
    <property type="entry name" value="5'-nuclease"/>
    <property type="match status" value="1"/>
</dbReference>
<dbReference type="PANTHER" id="PTHR35901">
    <property type="entry name" value="RIBONUCLEASE VAPC3"/>
    <property type="match status" value="1"/>
</dbReference>
<dbReference type="AlphaFoldDB" id="Q9YFG4"/>
<dbReference type="EMBL" id="BA000002">
    <property type="protein sequence ID" value="BAA79232.2"/>
    <property type="molecule type" value="Genomic_DNA"/>
</dbReference>
<evidence type="ECO:0000313" key="3">
    <source>
        <dbReference type="EMBL" id="BAA79232.2"/>
    </source>
</evidence>
<evidence type="ECO:0000256" key="1">
    <source>
        <dbReference type="ARBA" id="ARBA00022842"/>
    </source>
</evidence>
<dbReference type="CDD" id="cd09873">
    <property type="entry name" value="PIN_Pae0151-like"/>
    <property type="match status" value="1"/>
</dbReference>
<sequence length="152" mass="16525">MHKGGLVVDASLAADLFAAKDKARAQIAEKVVECIERHSISVYAPRLFLVEVAGVLVRYLAPSIVERVLDAFSSKVILVGDEAYFRIAVEIALATGSRGADSYYLGLAKTLNLPVATSDKVQAQNARKAGIKSFYILSNNELEELMKYMGCK</sequence>
<evidence type="ECO:0000313" key="4">
    <source>
        <dbReference type="Proteomes" id="UP000002518"/>
    </source>
</evidence>
<keyword evidence="1" id="KW-0460">Magnesium</keyword>
<dbReference type="InterPro" id="IPR051619">
    <property type="entry name" value="TypeII_TA_RNase_PINc/VapC"/>
</dbReference>
<dbReference type="KEGG" id="ape:APE_0279.1"/>
<dbReference type="SUPFAM" id="SSF88723">
    <property type="entry name" value="PIN domain-like"/>
    <property type="match status" value="1"/>
</dbReference>
<keyword evidence="4" id="KW-1185">Reference proteome</keyword>
<dbReference type="Pfam" id="PF01850">
    <property type="entry name" value="PIN"/>
    <property type="match status" value="1"/>
</dbReference>
<dbReference type="Proteomes" id="UP000002518">
    <property type="component" value="Chromosome"/>
</dbReference>
<reference evidence="3 4" key="1">
    <citation type="journal article" date="1999" name="DNA Res.">
        <title>Complete genome sequence of an aerobic hyper-thermophilic crenarchaeon, Aeropyrum pernix K1.</title>
        <authorList>
            <person name="Kawarabayasi Y."/>
            <person name="Hino Y."/>
            <person name="Horikawa H."/>
            <person name="Yamazaki S."/>
            <person name="Haikawa Y."/>
            <person name="Jin-no K."/>
            <person name="Takahashi M."/>
            <person name="Sekine M."/>
            <person name="Baba S."/>
            <person name="Ankai A."/>
            <person name="Kosugi H."/>
            <person name="Hosoyama A."/>
            <person name="Fukui S."/>
            <person name="Nagai Y."/>
            <person name="Nishijima K."/>
            <person name="Nakazawa H."/>
            <person name="Takamiya M."/>
            <person name="Masuda S."/>
            <person name="Funahashi T."/>
            <person name="Tanaka T."/>
            <person name="Kudoh Y."/>
            <person name="Yamazaki J."/>
            <person name="Kushida N."/>
            <person name="Oguchi A."/>
            <person name="Aoki K."/>
            <person name="Kubota K."/>
            <person name="Nakamura Y."/>
            <person name="Nomura N."/>
            <person name="Sako Y."/>
            <person name="Kikuchi H."/>
        </authorList>
    </citation>
    <scope>NUCLEOTIDE SEQUENCE [LARGE SCALE GENOMIC DNA]</scope>
    <source>
        <strain evidence="4">ATCC 700893 / DSM 11879 / JCM 9820 / NBRC 100138 / K1</strain>
    </source>
</reference>
<evidence type="ECO:0000259" key="2">
    <source>
        <dbReference type="Pfam" id="PF01850"/>
    </source>
</evidence>
<gene>
    <name evidence="3" type="ordered locus">APE_0279.1</name>
</gene>
<dbReference type="InterPro" id="IPR002716">
    <property type="entry name" value="PIN_dom"/>
</dbReference>
<protein>
    <recommendedName>
        <fullName evidence="2">PIN domain-containing protein</fullName>
    </recommendedName>
</protein>
<feature type="domain" description="PIN" evidence="2">
    <location>
        <begin position="7"/>
        <end position="127"/>
    </location>
</feature>
<name>Q9YFG4_AERPE</name>
<dbReference type="EnsemblBacteria" id="BAA79232">
    <property type="protein sequence ID" value="BAA79232"/>
    <property type="gene ID" value="APE_0279.1"/>
</dbReference>